<feature type="region of interest" description="Disordered" evidence="1">
    <location>
        <begin position="44"/>
        <end position="71"/>
    </location>
</feature>
<keyword evidence="3" id="KW-1185">Reference proteome</keyword>
<dbReference type="Proteomes" id="UP000472335">
    <property type="component" value="Unassembled WGS sequence"/>
</dbReference>
<dbReference type="EMBL" id="JAAKZY010000128">
    <property type="protein sequence ID" value="NGO12114.1"/>
    <property type="molecule type" value="Genomic_DNA"/>
</dbReference>
<gene>
    <name evidence="2" type="ORF">G5C60_32045</name>
</gene>
<protein>
    <submittedName>
        <fullName evidence="2">Uncharacterized protein</fullName>
    </submittedName>
</protein>
<accession>A0A6G4VE81</accession>
<reference evidence="2 3" key="1">
    <citation type="submission" date="2020-02" db="EMBL/GenBank/DDBJ databases">
        <title>Whole-genome analyses of novel actinobacteria.</title>
        <authorList>
            <person name="Sahin N."/>
            <person name="Gencbay T."/>
        </authorList>
    </citation>
    <scope>NUCLEOTIDE SEQUENCE [LARGE SCALE GENOMIC DNA]</scope>
    <source>
        <strain evidence="2 3">HC44</strain>
    </source>
</reference>
<feature type="compositionally biased region" description="Low complexity" evidence="1">
    <location>
        <begin position="52"/>
        <end position="63"/>
    </location>
</feature>
<evidence type="ECO:0000256" key="1">
    <source>
        <dbReference type="SAM" id="MobiDB-lite"/>
    </source>
</evidence>
<dbReference type="RefSeq" id="WP_165264512.1">
    <property type="nucleotide sequence ID" value="NZ_JAAKZY010000128.1"/>
</dbReference>
<sequence length="111" mass="12388">MTLFQRRSQDQEVLEAGRVPHTLTTEGDDLSEILTLAEHLQPHRQRREKIAGMRGRAGVVGRGLPQTSPEQLDGEVDISAFATAVVTLQERGTLRTPFRDCRPVVSARFSH</sequence>
<proteinExistence type="predicted"/>
<organism evidence="2 3">
    <name type="scientific">Streptomyces scabichelini</name>
    <dbReference type="NCBI Taxonomy" id="2711217"/>
    <lineage>
        <taxon>Bacteria</taxon>
        <taxon>Bacillati</taxon>
        <taxon>Actinomycetota</taxon>
        <taxon>Actinomycetes</taxon>
        <taxon>Kitasatosporales</taxon>
        <taxon>Streptomycetaceae</taxon>
        <taxon>Streptomyces</taxon>
    </lineage>
</organism>
<comment type="caution">
    <text evidence="2">The sequence shown here is derived from an EMBL/GenBank/DDBJ whole genome shotgun (WGS) entry which is preliminary data.</text>
</comment>
<dbReference type="AlphaFoldDB" id="A0A6G4VE81"/>
<name>A0A6G4VE81_9ACTN</name>
<evidence type="ECO:0000313" key="2">
    <source>
        <dbReference type="EMBL" id="NGO12114.1"/>
    </source>
</evidence>
<feature type="region of interest" description="Disordered" evidence="1">
    <location>
        <begin position="1"/>
        <end position="24"/>
    </location>
</feature>
<evidence type="ECO:0000313" key="3">
    <source>
        <dbReference type="Proteomes" id="UP000472335"/>
    </source>
</evidence>